<gene>
    <name evidence="2" type="ORF">LCGC14_1035000</name>
</gene>
<dbReference type="Gene3D" id="3.40.50.10400">
    <property type="entry name" value="Hypothetical protein PA1492"/>
    <property type="match status" value="1"/>
</dbReference>
<dbReference type="SUPFAM" id="SSF52309">
    <property type="entry name" value="N-(deoxy)ribosyltransferase-like"/>
    <property type="match status" value="1"/>
</dbReference>
<dbReference type="Pfam" id="PF24963">
    <property type="entry name" value="DUF7768"/>
    <property type="match status" value="1"/>
</dbReference>
<accession>A0A0F9QZI6</accession>
<dbReference type="InterPro" id="IPR056670">
    <property type="entry name" value="DUF7768"/>
</dbReference>
<dbReference type="EMBL" id="LAZR01004231">
    <property type="protein sequence ID" value="KKN10588.1"/>
    <property type="molecule type" value="Genomic_DNA"/>
</dbReference>
<evidence type="ECO:0000259" key="1">
    <source>
        <dbReference type="Pfam" id="PF24963"/>
    </source>
</evidence>
<feature type="domain" description="DUF7768" evidence="1">
    <location>
        <begin position="3"/>
        <end position="96"/>
    </location>
</feature>
<protein>
    <recommendedName>
        <fullName evidence="1">DUF7768 domain-containing protein</fullName>
    </recommendedName>
</protein>
<evidence type="ECO:0000313" key="2">
    <source>
        <dbReference type="EMBL" id="KKN10588.1"/>
    </source>
</evidence>
<sequence length="116" mass="12802">MRTIYVCHPYSGDPEGNRVKVLRICKMLADRGDLPIAPQIYLPQFVDEATRRKLAMEMCVALLTACDEILVCGGVVSPGMLEEINFANAMGIRPEYLREIPEPADGQQQPKPQAGA</sequence>
<dbReference type="AlphaFoldDB" id="A0A0F9QZI6"/>
<name>A0A0F9QZI6_9ZZZZ</name>
<comment type="caution">
    <text evidence="2">The sequence shown here is derived from an EMBL/GenBank/DDBJ whole genome shotgun (WGS) entry which is preliminary data.</text>
</comment>
<proteinExistence type="predicted"/>
<reference evidence="2" key="1">
    <citation type="journal article" date="2015" name="Nature">
        <title>Complex archaea that bridge the gap between prokaryotes and eukaryotes.</title>
        <authorList>
            <person name="Spang A."/>
            <person name="Saw J.H."/>
            <person name="Jorgensen S.L."/>
            <person name="Zaremba-Niedzwiedzka K."/>
            <person name="Martijn J."/>
            <person name="Lind A.E."/>
            <person name="van Eijk R."/>
            <person name="Schleper C."/>
            <person name="Guy L."/>
            <person name="Ettema T.J."/>
        </authorList>
    </citation>
    <scope>NUCLEOTIDE SEQUENCE</scope>
</reference>
<organism evidence="2">
    <name type="scientific">marine sediment metagenome</name>
    <dbReference type="NCBI Taxonomy" id="412755"/>
    <lineage>
        <taxon>unclassified sequences</taxon>
        <taxon>metagenomes</taxon>
        <taxon>ecological metagenomes</taxon>
    </lineage>
</organism>